<dbReference type="Proteomes" id="UP000517916">
    <property type="component" value="Unassembled WGS sequence"/>
</dbReference>
<reference evidence="1 2" key="1">
    <citation type="submission" date="2020-08" db="EMBL/GenBank/DDBJ databases">
        <title>Genomic Encyclopedia of Archaeal and Bacterial Type Strains, Phase II (KMG-II): from individual species to whole genera.</title>
        <authorList>
            <person name="Goeker M."/>
        </authorList>
    </citation>
    <scope>NUCLEOTIDE SEQUENCE [LARGE SCALE GENOMIC DNA]</scope>
    <source>
        <strain evidence="1 2">DSM 43850</strain>
    </source>
</reference>
<name>A0ABR6BJ62_9PSEU</name>
<protein>
    <submittedName>
        <fullName evidence="1">Uncharacterized protein</fullName>
    </submittedName>
</protein>
<sequence length="40" mass="4248">MIDISGRLAGPSVTRADLTGRAVRRGRILGGLINEYHLAA</sequence>
<dbReference type="EMBL" id="JACJID010000003">
    <property type="protein sequence ID" value="MBA8926736.1"/>
    <property type="molecule type" value="Genomic_DNA"/>
</dbReference>
<accession>A0ABR6BJ62</accession>
<dbReference type="RefSeq" id="WP_268872246.1">
    <property type="nucleotide sequence ID" value="NZ_BAAABQ010000039.1"/>
</dbReference>
<keyword evidence="2" id="KW-1185">Reference proteome</keyword>
<gene>
    <name evidence="1" type="ORF">BC739_003942</name>
</gene>
<proteinExistence type="predicted"/>
<comment type="caution">
    <text evidence="1">The sequence shown here is derived from an EMBL/GenBank/DDBJ whole genome shotgun (WGS) entry which is preliminary data.</text>
</comment>
<evidence type="ECO:0000313" key="2">
    <source>
        <dbReference type="Proteomes" id="UP000517916"/>
    </source>
</evidence>
<organism evidence="1 2">
    <name type="scientific">Kutzneria viridogrisea</name>
    <dbReference type="NCBI Taxonomy" id="47990"/>
    <lineage>
        <taxon>Bacteria</taxon>
        <taxon>Bacillati</taxon>
        <taxon>Actinomycetota</taxon>
        <taxon>Actinomycetes</taxon>
        <taxon>Pseudonocardiales</taxon>
        <taxon>Pseudonocardiaceae</taxon>
        <taxon>Kutzneria</taxon>
    </lineage>
</organism>
<evidence type="ECO:0000313" key="1">
    <source>
        <dbReference type="EMBL" id="MBA8926736.1"/>
    </source>
</evidence>